<dbReference type="Gene3D" id="2.60.40.420">
    <property type="entry name" value="Cupredoxins - blue copper proteins"/>
    <property type="match status" value="3"/>
</dbReference>
<dbReference type="InterPro" id="IPR011706">
    <property type="entry name" value="Cu-oxidase_C"/>
</dbReference>
<comment type="similarity">
    <text evidence="1">Belongs to the multicopper oxidase family.</text>
</comment>
<evidence type="ECO:0000256" key="10">
    <source>
        <dbReference type="SAM" id="MobiDB-lite"/>
    </source>
</evidence>
<protein>
    <recommendedName>
        <fullName evidence="6">Multicopper oxidase CueO</fullName>
        <ecNumber evidence="5">1.16.3.4</ecNumber>
    </recommendedName>
    <alternativeName>
        <fullName evidence="7">Copper efflux oxidase</fullName>
    </alternativeName>
    <alternativeName>
        <fullName evidence="8">Cuprous oxidase</fullName>
    </alternativeName>
</protein>
<sequence length="514" mass="56006">MTRTRRQAVRLLGGSAVLLPAVGFGVPRLVAAVAGKRVDTVGKVVFTRRLHAPPLATSRVDGRGRRVFDLTIRAGRTEFAPGRPSVTWGVNGGFLGPTLRARRGESVLVNVRNQVGEATSLHWHGMHLPPAMDGGPHQMIAPGAVWSPTWTIDQPAASLWYHPHLHGSTARHLYRGVAGIFLVDEPGDAVAASLPHTYGVDDIPLIVQDRRFAGGFMPPDEDMAGTTGFLGDELLVNGVRGPYLDVTTERVRLRLLNGSNARVYNFRFADNRSFHQIASDGGLLATAHTTESIQLSPGERAEIVVAVEPGERVVLRSQDPATGSGFVQHDGGSDRFDVLQLRAARSLAPSPGVPARLAELPRPHAGSAARTRTFELAEHRINGEQMDLGRIDFPVRLDSTEIWHVRSGDGTLHSFHVHDVQFQVLSVNGRKPPPGLSGRKDTVLLPPGTDMRLIMRFTDHADPDVPYMYHCHMLYHEDQGMMGQFVVLGPGQRVGRPPRPAAHAEHALHAHGER</sequence>
<dbReference type="HOGENOM" id="CLU_009100_2_4_11"/>
<evidence type="ECO:0000256" key="1">
    <source>
        <dbReference type="ARBA" id="ARBA00010609"/>
    </source>
</evidence>
<dbReference type="PROSITE" id="PS51318">
    <property type="entry name" value="TAT"/>
    <property type="match status" value="1"/>
</dbReference>
<feature type="domain" description="Plastocyanin-like" evidence="11">
    <location>
        <begin position="247"/>
        <end position="306"/>
    </location>
</feature>
<dbReference type="CDD" id="cd13890">
    <property type="entry name" value="CuRO_3_CueO_FtsP"/>
    <property type="match status" value="1"/>
</dbReference>
<dbReference type="Pfam" id="PF07731">
    <property type="entry name" value="Cu-oxidase_2"/>
    <property type="match status" value="1"/>
</dbReference>
<dbReference type="SUPFAM" id="SSF49503">
    <property type="entry name" value="Cupredoxins"/>
    <property type="match status" value="3"/>
</dbReference>
<dbReference type="PANTHER" id="PTHR48267">
    <property type="entry name" value="CUPREDOXIN SUPERFAMILY PROTEIN"/>
    <property type="match status" value="1"/>
</dbReference>
<proteinExistence type="inferred from homology"/>
<dbReference type="Proteomes" id="UP000000377">
    <property type="component" value="Chromosome"/>
</dbReference>
<dbReference type="InterPro" id="IPR001117">
    <property type="entry name" value="Cu-oxidase_2nd"/>
</dbReference>
<evidence type="ECO:0000256" key="3">
    <source>
        <dbReference type="ARBA" id="ARBA00022723"/>
    </source>
</evidence>
<dbReference type="PATRIC" id="fig|749414.3.peg.8150"/>
<dbReference type="EMBL" id="CP002047">
    <property type="protein sequence ID" value="ADI11044.1"/>
    <property type="molecule type" value="Genomic_DNA"/>
</dbReference>
<dbReference type="CDD" id="cd13867">
    <property type="entry name" value="CuRO_2_CueO_FtsP"/>
    <property type="match status" value="1"/>
</dbReference>
<reference evidence="14 15" key="1">
    <citation type="journal article" date="2010" name="J. Bacteriol.">
        <title>Genome sequence of the milbemycin-producing bacterium Streptomyces bingchenggensis.</title>
        <authorList>
            <person name="Wang X.J."/>
            <person name="Yan Y.J."/>
            <person name="Zhang B."/>
            <person name="An J."/>
            <person name="Wang J.J."/>
            <person name="Tian J."/>
            <person name="Jiang L."/>
            <person name="Chen Y.H."/>
            <person name="Huang S.X."/>
            <person name="Yin M."/>
            <person name="Zhang J."/>
            <person name="Gao A.L."/>
            <person name="Liu C.X."/>
            <person name="Zhu Z.X."/>
            <person name="Xiang W.S."/>
        </authorList>
    </citation>
    <scope>NUCLEOTIDE SEQUENCE [LARGE SCALE GENOMIC DNA]</scope>
    <source>
        <strain evidence="14 15">BCW-1</strain>
    </source>
</reference>
<evidence type="ECO:0000313" key="15">
    <source>
        <dbReference type="Proteomes" id="UP000000377"/>
    </source>
</evidence>
<name>D7CF22_STRBB</name>
<feature type="region of interest" description="Disordered" evidence="10">
    <location>
        <begin position="492"/>
        <end position="514"/>
    </location>
</feature>
<comment type="subunit">
    <text evidence="2">Monomer.</text>
</comment>
<evidence type="ECO:0000256" key="5">
    <source>
        <dbReference type="ARBA" id="ARBA00038978"/>
    </source>
</evidence>
<dbReference type="InterPro" id="IPR011707">
    <property type="entry name" value="Cu-oxidase-like_N"/>
</dbReference>
<evidence type="ECO:0000256" key="4">
    <source>
        <dbReference type="ARBA" id="ARBA00023002"/>
    </source>
</evidence>
<dbReference type="PROSITE" id="PS00080">
    <property type="entry name" value="MULTICOPPER_OXIDASE2"/>
    <property type="match status" value="1"/>
</dbReference>
<evidence type="ECO:0000313" key="14">
    <source>
        <dbReference type="EMBL" id="ADI11044.1"/>
    </source>
</evidence>
<keyword evidence="3" id="KW-0479">Metal-binding</keyword>
<dbReference type="InterPro" id="IPR008972">
    <property type="entry name" value="Cupredoxin"/>
</dbReference>
<keyword evidence="4" id="KW-0560">Oxidoreductase</keyword>
<dbReference type="EC" id="1.16.3.4" evidence="5"/>
<organism evidence="14 15">
    <name type="scientific">Streptomyces bingchenggensis (strain BCW-1)</name>
    <dbReference type="NCBI Taxonomy" id="749414"/>
    <lineage>
        <taxon>Bacteria</taxon>
        <taxon>Bacillati</taxon>
        <taxon>Actinomycetota</taxon>
        <taxon>Actinomycetes</taxon>
        <taxon>Kitasatosporales</taxon>
        <taxon>Streptomycetaceae</taxon>
        <taxon>Streptomyces</taxon>
    </lineage>
</organism>
<evidence type="ECO:0000256" key="9">
    <source>
        <dbReference type="ARBA" id="ARBA00048092"/>
    </source>
</evidence>
<evidence type="ECO:0000256" key="6">
    <source>
        <dbReference type="ARBA" id="ARBA00041027"/>
    </source>
</evidence>
<feature type="domain" description="Plastocyanin-like" evidence="13">
    <location>
        <begin position="76"/>
        <end position="186"/>
    </location>
</feature>
<evidence type="ECO:0000256" key="7">
    <source>
        <dbReference type="ARBA" id="ARBA00042896"/>
    </source>
</evidence>
<dbReference type="InterPro" id="IPR002355">
    <property type="entry name" value="Cu_oxidase_Cu_BS"/>
</dbReference>
<dbReference type="STRING" id="749414.SBI_07924"/>
<dbReference type="InterPro" id="IPR006311">
    <property type="entry name" value="TAT_signal"/>
</dbReference>
<dbReference type="GO" id="GO:0005507">
    <property type="term" value="F:copper ion binding"/>
    <property type="evidence" value="ECO:0007669"/>
    <property type="project" value="InterPro"/>
</dbReference>
<comment type="catalytic activity">
    <reaction evidence="9">
        <text>4 Cu(+) + O2 + 4 H(+) = 4 Cu(2+) + 2 H2O</text>
        <dbReference type="Rhea" id="RHEA:30083"/>
        <dbReference type="ChEBI" id="CHEBI:15377"/>
        <dbReference type="ChEBI" id="CHEBI:15378"/>
        <dbReference type="ChEBI" id="CHEBI:15379"/>
        <dbReference type="ChEBI" id="CHEBI:29036"/>
        <dbReference type="ChEBI" id="CHEBI:49552"/>
        <dbReference type="EC" id="1.16.3.4"/>
    </reaction>
    <physiologicalReaction direction="left-to-right" evidence="9">
        <dbReference type="Rhea" id="RHEA:30084"/>
    </physiologicalReaction>
</comment>
<dbReference type="Pfam" id="PF00394">
    <property type="entry name" value="Cu-oxidase"/>
    <property type="match status" value="1"/>
</dbReference>
<dbReference type="AlphaFoldDB" id="D7CF22"/>
<feature type="compositionally biased region" description="Basic and acidic residues" evidence="10">
    <location>
        <begin position="502"/>
        <end position="514"/>
    </location>
</feature>
<feature type="domain" description="Plastocyanin-like" evidence="12">
    <location>
        <begin position="373"/>
        <end position="487"/>
    </location>
</feature>
<dbReference type="eggNOG" id="COG2132">
    <property type="taxonomic scope" value="Bacteria"/>
</dbReference>
<evidence type="ECO:0000259" key="13">
    <source>
        <dbReference type="Pfam" id="PF07732"/>
    </source>
</evidence>
<gene>
    <name evidence="14" type="ordered locus">SBI_07924</name>
</gene>
<evidence type="ECO:0000259" key="11">
    <source>
        <dbReference type="Pfam" id="PF00394"/>
    </source>
</evidence>
<evidence type="ECO:0000259" key="12">
    <source>
        <dbReference type="Pfam" id="PF07731"/>
    </source>
</evidence>
<dbReference type="CDD" id="cd04232">
    <property type="entry name" value="CuRO_1_CueO_FtsP"/>
    <property type="match status" value="1"/>
</dbReference>
<dbReference type="Pfam" id="PF07732">
    <property type="entry name" value="Cu-oxidase_3"/>
    <property type="match status" value="1"/>
</dbReference>
<dbReference type="GO" id="GO:0016491">
    <property type="term" value="F:oxidoreductase activity"/>
    <property type="evidence" value="ECO:0007669"/>
    <property type="project" value="UniProtKB-KW"/>
</dbReference>
<evidence type="ECO:0000256" key="2">
    <source>
        <dbReference type="ARBA" id="ARBA00011245"/>
    </source>
</evidence>
<dbReference type="RefSeq" id="WP_014180494.1">
    <property type="nucleotide sequence ID" value="NC_016582.1"/>
</dbReference>
<dbReference type="InterPro" id="IPR045087">
    <property type="entry name" value="Cu-oxidase_fam"/>
</dbReference>
<dbReference type="KEGG" id="sbh:SBI_07924"/>
<evidence type="ECO:0000256" key="8">
    <source>
        <dbReference type="ARBA" id="ARBA00043090"/>
    </source>
</evidence>
<dbReference type="PANTHER" id="PTHR48267:SF1">
    <property type="entry name" value="BILIRUBIN OXIDASE"/>
    <property type="match status" value="1"/>
</dbReference>
<keyword evidence="15" id="KW-1185">Reference proteome</keyword>
<accession>D7CF22</accession>